<evidence type="ECO:0000313" key="3">
    <source>
        <dbReference type="Proteomes" id="UP000238937"/>
    </source>
</evidence>
<dbReference type="InterPro" id="IPR036705">
    <property type="entry name" value="Ribosyl_crysJ1_sf"/>
</dbReference>
<name>A0A2T1GHV6_9CYAN</name>
<feature type="binding site" evidence="1">
    <location>
        <position position="263"/>
    </location>
    <ligand>
        <name>Mg(2+)</name>
        <dbReference type="ChEBI" id="CHEBI:18420"/>
        <label>1</label>
    </ligand>
</feature>
<dbReference type="InterPro" id="IPR005502">
    <property type="entry name" value="Ribosyl_crysJ1"/>
</dbReference>
<dbReference type="AlphaFoldDB" id="A0A2T1GHV6"/>
<dbReference type="OrthoDB" id="9798107at2"/>
<keyword evidence="1" id="KW-0479">Metal-binding</keyword>
<evidence type="ECO:0000256" key="1">
    <source>
        <dbReference type="PIRSR" id="PIRSR605502-1"/>
    </source>
</evidence>
<dbReference type="PANTHER" id="PTHR16222">
    <property type="entry name" value="ADP-RIBOSYLGLYCOHYDROLASE"/>
    <property type="match status" value="1"/>
</dbReference>
<sequence length="350" mass="37747">MGQAQIIGAILGTAVGDAIGLPYEGLSRRRGAKLLGTPDRHRLLFGFGMVSDDTEHTCIVAQSLIAAGGDVTKFQQQLARRLRWWLLSLPAGVGLATLRSILKLWLGFSPDRSGVFSAGNGPAMRAAIIGVAIADPVKLKEFVRVASRITHTDPKAEYGAFAIALAAQNACKSDRVSGDDFLFQLSSDLGTEADELLLLIKRAIDSVKDGDSTVQFANSMGLTQGVSGYVYHSVPVAIHAWLSNQDNFKRSIIETVECGGDTDSIAAMVGGITGASVGKDGIPVEWLNKLIEPFLSVDWMERLSKQLALSLETKKASRSIKLPIIAQFLRNICFLLVVLTHGFRRLLPPY</sequence>
<accession>A0A2T1GHV6</accession>
<protein>
    <submittedName>
        <fullName evidence="2">Dinitrogenase reductase</fullName>
    </submittedName>
</protein>
<feature type="binding site" evidence="1">
    <location>
        <position position="264"/>
    </location>
    <ligand>
        <name>Mg(2+)</name>
        <dbReference type="ChEBI" id="CHEBI:18420"/>
        <label>1</label>
    </ligand>
</feature>
<dbReference type="GO" id="GO:0046872">
    <property type="term" value="F:metal ion binding"/>
    <property type="evidence" value="ECO:0007669"/>
    <property type="project" value="UniProtKB-KW"/>
</dbReference>
<dbReference type="Pfam" id="PF03747">
    <property type="entry name" value="ADP_ribosyl_GH"/>
    <property type="match status" value="1"/>
</dbReference>
<feature type="binding site" evidence="1">
    <location>
        <position position="261"/>
    </location>
    <ligand>
        <name>Mg(2+)</name>
        <dbReference type="ChEBI" id="CHEBI:18420"/>
        <label>1</label>
    </ligand>
</feature>
<dbReference type="Proteomes" id="UP000238937">
    <property type="component" value="Unassembled WGS sequence"/>
</dbReference>
<dbReference type="EMBL" id="PVWO01000082">
    <property type="protein sequence ID" value="PSB57297.1"/>
    <property type="molecule type" value="Genomic_DNA"/>
</dbReference>
<dbReference type="InterPro" id="IPR050792">
    <property type="entry name" value="ADP-ribosylglycohydrolase"/>
</dbReference>
<dbReference type="Gene3D" id="1.10.4080.10">
    <property type="entry name" value="ADP-ribosylation/Crystallin J1"/>
    <property type="match status" value="1"/>
</dbReference>
<comment type="cofactor">
    <cofactor evidence="1">
        <name>Mg(2+)</name>
        <dbReference type="ChEBI" id="CHEBI:18420"/>
    </cofactor>
    <text evidence="1">Binds 2 magnesium ions per subunit.</text>
</comment>
<feature type="binding site" evidence="1">
    <location>
        <position position="52"/>
    </location>
    <ligand>
        <name>Mg(2+)</name>
        <dbReference type="ChEBI" id="CHEBI:18420"/>
        <label>1</label>
    </ligand>
</feature>
<organism evidence="2 3">
    <name type="scientific">Chamaesiphon polymorphus CCALA 037</name>
    <dbReference type="NCBI Taxonomy" id="2107692"/>
    <lineage>
        <taxon>Bacteria</taxon>
        <taxon>Bacillati</taxon>
        <taxon>Cyanobacteriota</taxon>
        <taxon>Cyanophyceae</taxon>
        <taxon>Gomontiellales</taxon>
        <taxon>Chamaesiphonaceae</taxon>
        <taxon>Chamaesiphon</taxon>
    </lineage>
</organism>
<gene>
    <name evidence="2" type="ORF">C7B77_08850</name>
</gene>
<proteinExistence type="predicted"/>
<keyword evidence="3" id="KW-1185">Reference proteome</keyword>
<dbReference type="PANTHER" id="PTHR16222:SF12">
    <property type="entry name" value="ADP-RIBOSYLGLYCOHYDROLASE-RELATED"/>
    <property type="match status" value="1"/>
</dbReference>
<feature type="binding site" evidence="1">
    <location>
        <position position="51"/>
    </location>
    <ligand>
        <name>Mg(2+)</name>
        <dbReference type="ChEBI" id="CHEBI:18420"/>
        <label>1</label>
    </ligand>
</feature>
<dbReference type="RefSeq" id="WP_106303004.1">
    <property type="nucleotide sequence ID" value="NZ_PVWO01000082.1"/>
</dbReference>
<comment type="caution">
    <text evidence="2">The sequence shown here is derived from an EMBL/GenBank/DDBJ whole genome shotgun (WGS) entry which is preliminary data.</text>
</comment>
<feature type="binding site" evidence="1">
    <location>
        <position position="53"/>
    </location>
    <ligand>
        <name>Mg(2+)</name>
        <dbReference type="ChEBI" id="CHEBI:18420"/>
        <label>1</label>
    </ligand>
</feature>
<evidence type="ECO:0000313" key="2">
    <source>
        <dbReference type="EMBL" id="PSB57297.1"/>
    </source>
</evidence>
<dbReference type="SUPFAM" id="SSF101478">
    <property type="entry name" value="ADP-ribosylglycohydrolase"/>
    <property type="match status" value="1"/>
</dbReference>
<keyword evidence="1" id="KW-0460">Magnesium</keyword>
<reference evidence="2 3" key="1">
    <citation type="submission" date="2018-03" db="EMBL/GenBank/DDBJ databases">
        <title>The ancient ancestry and fast evolution of plastids.</title>
        <authorList>
            <person name="Moore K.R."/>
            <person name="Magnabosco C."/>
            <person name="Momper L."/>
            <person name="Gold D.A."/>
            <person name="Bosak T."/>
            <person name="Fournier G.P."/>
        </authorList>
    </citation>
    <scope>NUCLEOTIDE SEQUENCE [LARGE SCALE GENOMIC DNA]</scope>
    <source>
        <strain evidence="2 3">CCALA 037</strain>
    </source>
</reference>